<evidence type="ECO:0000313" key="1">
    <source>
        <dbReference type="EMBL" id="EAQ91052.1"/>
    </source>
</evidence>
<dbReference type="AlphaFoldDB" id="Q2H9W7"/>
<proteinExistence type="predicted"/>
<dbReference type="VEuPathDB" id="FungiDB:CHGG_02987"/>
<sequence>MTSPGFISLLAGMVIEYEGDAKALGTVFSWRVGNEKGLGENTRVVAAAAVLKVEEDFDAPLACLTDQYEVVGSTFSSLHLRERSGSEEGVERFQPKFIDAHSPFGAVPNSVRHCSGYFLAWEESQRSAMDDVSRPRTV</sequence>
<reference evidence="2" key="1">
    <citation type="journal article" date="2015" name="Genome Announc.">
        <title>Draft genome sequence of the cellulolytic fungus Chaetomium globosum.</title>
        <authorList>
            <person name="Cuomo C.A."/>
            <person name="Untereiner W.A."/>
            <person name="Ma L.-J."/>
            <person name="Grabherr M."/>
            <person name="Birren B.W."/>
        </authorList>
    </citation>
    <scope>NUCLEOTIDE SEQUENCE [LARGE SCALE GENOMIC DNA]</scope>
    <source>
        <strain evidence="2">ATCC 6205 / CBS 148.51 / DSM 1962 / NBRC 6347 / NRRL 1970</strain>
    </source>
</reference>
<accession>Q2H9W7</accession>
<organism evidence="1 2">
    <name type="scientific">Chaetomium globosum (strain ATCC 6205 / CBS 148.51 / DSM 1962 / NBRC 6347 / NRRL 1970)</name>
    <name type="common">Soil fungus</name>
    <dbReference type="NCBI Taxonomy" id="306901"/>
    <lineage>
        <taxon>Eukaryota</taxon>
        <taxon>Fungi</taxon>
        <taxon>Dikarya</taxon>
        <taxon>Ascomycota</taxon>
        <taxon>Pezizomycotina</taxon>
        <taxon>Sordariomycetes</taxon>
        <taxon>Sordariomycetidae</taxon>
        <taxon>Sordariales</taxon>
        <taxon>Chaetomiaceae</taxon>
        <taxon>Chaetomium</taxon>
    </lineage>
</organism>
<dbReference type="Proteomes" id="UP000001056">
    <property type="component" value="Unassembled WGS sequence"/>
</dbReference>
<evidence type="ECO:0000313" key="2">
    <source>
        <dbReference type="Proteomes" id="UP000001056"/>
    </source>
</evidence>
<dbReference type="HOGENOM" id="CLU_1855036_0_0_1"/>
<name>Q2H9W7_CHAGB</name>
<dbReference type="RefSeq" id="XP_001229503.1">
    <property type="nucleotide sequence ID" value="XM_001229502.1"/>
</dbReference>
<protein>
    <submittedName>
        <fullName evidence="1">Uncharacterized protein</fullName>
    </submittedName>
</protein>
<dbReference type="GeneID" id="4388900"/>
<gene>
    <name evidence="1" type="ORF">CHGG_02987</name>
</gene>
<keyword evidence="2" id="KW-1185">Reference proteome</keyword>
<dbReference type="EMBL" id="CH408030">
    <property type="protein sequence ID" value="EAQ91052.1"/>
    <property type="molecule type" value="Genomic_DNA"/>
</dbReference>
<dbReference type="InParanoid" id="Q2H9W7"/>